<gene>
    <name evidence="1" type="ORF">T310_6128</name>
</gene>
<accession>A0A0F4YP46</accession>
<name>A0A0F4YP46_RASE3</name>
<comment type="caution">
    <text evidence="1">The sequence shown here is derived from an EMBL/GenBank/DDBJ whole genome shotgun (WGS) entry which is preliminary data.</text>
</comment>
<proteinExistence type="predicted"/>
<protein>
    <submittedName>
        <fullName evidence="1">Uncharacterized protein</fullName>
    </submittedName>
</protein>
<dbReference type="Proteomes" id="UP000053958">
    <property type="component" value="Unassembled WGS sequence"/>
</dbReference>
<dbReference type="AlphaFoldDB" id="A0A0F4YP46"/>
<dbReference type="OrthoDB" id="4256056at2759"/>
<evidence type="ECO:0000313" key="2">
    <source>
        <dbReference type="Proteomes" id="UP000053958"/>
    </source>
</evidence>
<evidence type="ECO:0000313" key="1">
    <source>
        <dbReference type="EMBL" id="KKA19865.1"/>
    </source>
</evidence>
<dbReference type="RefSeq" id="XP_013326477.1">
    <property type="nucleotide sequence ID" value="XM_013471023.1"/>
</dbReference>
<reference evidence="1 2" key="1">
    <citation type="submission" date="2015-04" db="EMBL/GenBank/DDBJ databases">
        <authorList>
            <person name="Heijne W.H."/>
            <person name="Fedorova N.D."/>
            <person name="Nierman W.C."/>
            <person name="Vollebregt A.W."/>
            <person name="Zhao Z."/>
            <person name="Wu L."/>
            <person name="Kumar M."/>
            <person name="Stam H."/>
            <person name="van den Berg M.A."/>
            <person name="Pel H.J."/>
        </authorList>
    </citation>
    <scope>NUCLEOTIDE SEQUENCE [LARGE SCALE GENOMIC DNA]</scope>
    <source>
        <strain evidence="1 2">CBS 393.64</strain>
    </source>
</reference>
<dbReference type="EMBL" id="LASV01000308">
    <property type="protein sequence ID" value="KKA19865.1"/>
    <property type="molecule type" value="Genomic_DNA"/>
</dbReference>
<dbReference type="GeneID" id="25318440"/>
<keyword evidence="2" id="KW-1185">Reference proteome</keyword>
<organism evidence="1 2">
    <name type="scientific">Rasamsonia emersonii (strain ATCC 16479 / CBS 393.64 / IMI 116815)</name>
    <dbReference type="NCBI Taxonomy" id="1408163"/>
    <lineage>
        <taxon>Eukaryota</taxon>
        <taxon>Fungi</taxon>
        <taxon>Dikarya</taxon>
        <taxon>Ascomycota</taxon>
        <taxon>Pezizomycotina</taxon>
        <taxon>Eurotiomycetes</taxon>
        <taxon>Eurotiomycetidae</taxon>
        <taxon>Eurotiales</taxon>
        <taxon>Trichocomaceae</taxon>
        <taxon>Rasamsonia</taxon>
    </lineage>
</organism>
<sequence length="338" mass="38670">MAPTINITNSDEIRRKVAEEMPARRRRIEWPTMDNDIRIFLDENKAPPPQTNISPKTKNVIDGGISKCDTRQGLVVPDLAVVYDQLYVNYPNWRNILRNLDWRARRQSAIWDVFELLLDRGLLHPKCLCVPVDLTSTPRDTGILTMLLGCFSFITRDSDLIFEGGISLQHADWLEDVKWLATMIVRCGVELDKLIETIHTSGFLGECDMEELASFKAEHPNLVVTQNMREREGTLGQDGSVDPVKNHFWFLAAAWTERGGRGDVRLEASRMQESVQRDRGSFLRDGGHSSGEGLAGFRRFLKCCLIQINSIDCIEPRKQNRRRIGLCTHALQDYIYLR</sequence>